<feature type="domain" description="C2H2-type" evidence="12">
    <location>
        <begin position="1566"/>
        <end position="1593"/>
    </location>
</feature>
<keyword evidence="8" id="KW-0804">Transcription</keyword>
<feature type="region of interest" description="Disordered" evidence="11">
    <location>
        <begin position="1026"/>
        <end position="1056"/>
    </location>
</feature>
<feature type="compositionally biased region" description="Low complexity" evidence="11">
    <location>
        <begin position="379"/>
        <end position="388"/>
    </location>
</feature>
<dbReference type="SUPFAM" id="SSF57667">
    <property type="entry name" value="beta-beta-alpha zinc fingers"/>
    <property type="match status" value="5"/>
</dbReference>
<gene>
    <name evidence="14" type="primary">LOC4801433</name>
</gene>
<feature type="domain" description="C2H2-type" evidence="12">
    <location>
        <begin position="1826"/>
        <end position="1853"/>
    </location>
</feature>
<dbReference type="ExpressionAtlas" id="A0A6I8VAN3">
    <property type="expression patterns" value="baseline"/>
</dbReference>
<evidence type="ECO:0000313" key="13">
    <source>
        <dbReference type="Proteomes" id="UP000001819"/>
    </source>
</evidence>
<keyword evidence="4 10" id="KW-0863">Zinc-finger</keyword>
<dbReference type="RefSeq" id="XP_015037250.2">
    <property type="nucleotide sequence ID" value="XM_015181764.2"/>
</dbReference>
<feature type="compositionally biased region" description="Low complexity" evidence="11">
    <location>
        <begin position="189"/>
        <end position="201"/>
    </location>
</feature>
<dbReference type="Gene3D" id="3.30.160.60">
    <property type="entry name" value="Classic Zinc Finger"/>
    <property type="match status" value="7"/>
</dbReference>
<feature type="compositionally biased region" description="Low complexity" evidence="11">
    <location>
        <begin position="101"/>
        <end position="144"/>
    </location>
</feature>
<feature type="domain" description="C2H2-type" evidence="12">
    <location>
        <begin position="1538"/>
        <end position="1565"/>
    </location>
</feature>
<feature type="domain" description="C2H2-type" evidence="12">
    <location>
        <begin position="1594"/>
        <end position="1617"/>
    </location>
</feature>
<evidence type="ECO:0000256" key="6">
    <source>
        <dbReference type="ARBA" id="ARBA00023015"/>
    </source>
</evidence>
<name>A0A6I8VAN3_DROPS</name>
<feature type="compositionally biased region" description="Basic residues" evidence="11">
    <location>
        <begin position="569"/>
        <end position="588"/>
    </location>
</feature>
<dbReference type="PANTHER" id="PTHR24383:SF20">
    <property type="entry name" value="C2H2-TYPE DOMAIN-CONTAINING PROTEIN"/>
    <property type="match status" value="1"/>
</dbReference>
<feature type="region of interest" description="Disordered" evidence="11">
    <location>
        <begin position="787"/>
        <end position="846"/>
    </location>
</feature>
<feature type="region of interest" description="Disordered" evidence="11">
    <location>
        <begin position="187"/>
        <end position="209"/>
    </location>
</feature>
<dbReference type="FunFam" id="3.30.160.60:FF:001601">
    <property type="entry name" value="Uncharacterized protein, isoform A"/>
    <property type="match status" value="1"/>
</dbReference>
<evidence type="ECO:0000256" key="1">
    <source>
        <dbReference type="ARBA" id="ARBA00004123"/>
    </source>
</evidence>
<feature type="region of interest" description="Disordered" evidence="11">
    <location>
        <begin position="1264"/>
        <end position="1289"/>
    </location>
</feature>
<sequence>MVDSVQCPVCTLYLHAGMNLSDHLETHPKEQVIKALVQMTIVGNTGMGNALAAAMLGDGSSAAAGGGADAAGGSDDTAATASTSSPTVADVKPVVVSASSSIASNAPPPLSSSLTSPSHSHSSSSVAATANSSSSSSSKLSNPPMKALKCAPPTTEARANNTSAPTTNSAMAALYQPPLVTTDYRYTNQQQQQQQQQPQQQTSFGRGATTATATATATLVIPQVPQQHFLASSHQQQQQQQTHFAHQQQQHPGLKFTYATTLPPPPPLQLFTQQQQQQQQQTGAQPHQKPPPAYGAAISQIRSQHNQNKQQHQQHQQQQQQQHVTVHHNVTLAPPTTTTAAAGGKHSGKAHTEVFLNPPPPPLPPQAHGQHQQHHHHPQQQQQQQAQQSAMPVALTTGATRQQQQPVTLQTYGSSVGSCSSSSLPAISTAGRTSRQTNSPFGALLNAAAAAASSSPSSASAASVLRYAESPVAHYLERENGDFIVQETPKHIVECVEKEDGEFSVIERIYQSPPSVLHIHDDDEDDDDDDDDEEEEEENETALQDEHEHVEDGDDERDENSRCRNLTKTTKKSRKTKPKRPSKKSPRQHHSDEEFMSISSGCESDSESESDTKVEVQAVALPPLCTAPSTSSAAAAAAVASASTLADGHSNSTSNSNSNSNTKSKKNRITVLSDVPLNMNEYLDLMGNIVASSRIGTSRPFAAVAPIPLVKVEKEEPIDEYDNSGHSDATDPMLLMDHKPSLEQSCGGGHGTTSVIRMASGMSAATEDFTQPPPMKVEVEPTTLLPQRFSTPAQLRGPKKLVIKPKATATTTTAATATTKQKTDTPSSSSADPLLPSTSTSTCNSLSISKSGTELVHIKSEITEMPSSSILEKHLTTRKHSTVNDDDARVLLEFANSKQPATLAGTASSTTFVVNANSGFPSAGSVFASSTAHSSTGQKTGQAKPGEEYILPDNNLEVDEIVISSSSSYASSVAQVHPSLPLSLQPPAAAASINDFNFLYQQTTSTATTSANCAYFTPFALRQQQQQQQQTQHGVSDATNAATLASSSSNSSAMDHDSMNATFRVAKTQSLQSWYQLDQDHDPQHESAVAAAAAAASGTGAGAGASSSSQNQNHEGAQPTNFNAALAAVDCCSVAVDGDVKYLDLDACKREQLSSSSNLPSASASTSTTSSSFAGAATESSLVGGLNIRTDEKMPAKGEISEQESNCDIENSWSQSVYGDISQRYFRNQFTGGYNPDWRQDYYPVQDLSGQQREHKRFDFNAVDEEASSSSRKSHLIDEQPAATTSSASSALLAGPPIASTSRAAAEAAEAAASAALAQRKPQRRKLYKCPHCEAIFEKLKDRNAHMIGEHNYVRQNRRLICTQPQISAPMLPPPPSQQQQHQQLLMHAGVGVGNGGDEAMHEDSKDGIVKIKQEQCQDRPDVEQIETSPELLTDVKDAELLGIGDGDADGDGDIKPPSQLDHKMTLPPLAMTTPAAKLAALYRMLISYNESKLGQERNNLNELEQKAMEKSIFLCYVCRTDFPSVKLYDAHLTEHPAECFTCGKKFYRWKNFSLHLKRHLGWKEFGCYVCDKKFVVRSALVEHMRMHTGQTPLKCKICGKKFKRYSNLTQHRKRHTKVMVRKKEYVCHCGEVLPSKARFLWHKETHDVKPKCCPYCCDRFVHANSLRRHIRLAHSDKFDYAEPMECPMCKQIFAKTSIKAHMATHSTDPQYDCAICNKSFSTKWNLKIHSWVHANRTAKPFKCEYCPKAFVRELDFKNHINAHKQIKPYTCEYCGCKFIRKYNYMRHRREHHGTKKFTCDQCDKSFHRHYYLIEHRRMHTGERPFTCTICGKSSTTKTNHNKHLKIHHSRDPFTVEV</sequence>
<organism evidence="13 14">
    <name type="scientific">Drosophila pseudoobscura pseudoobscura</name>
    <name type="common">Fruit fly</name>
    <dbReference type="NCBI Taxonomy" id="46245"/>
    <lineage>
        <taxon>Eukaryota</taxon>
        <taxon>Metazoa</taxon>
        <taxon>Ecdysozoa</taxon>
        <taxon>Arthropoda</taxon>
        <taxon>Hexapoda</taxon>
        <taxon>Insecta</taxon>
        <taxon>Pterygota</taxon>
        <taxon>Neoptera</taxon>
        <taxon>Endopterygota</taxon>
        <taxon>Diptera</taxon>
        <taxon>Brachycera</taxon>
        <taxon>Muscomorpha</taxon>
        <taxon>Ephydroidea</taxon>
        <taxon>Drosophilidae</taxon>
        <taxon>Drosophila</taxon>
        <taxon>Sophophora</taxon>
    </lineage>
</organism>
<dbReference type="FunFam" id="3.30.160.60:FF:002531">
    <property type="entry name" value="Uncharacterized protein, isoform A"/>
    <property type="match status" value="1"/>
</dbReference>
<accession>A0A6I8VAN3</accession>
<feature type="compositionally biased region" description="Acidic residues" evidence="11">
    <location>
        <begin position="522"/>
        <end position="540"/>
    </location>
</feature>
<feature type="domain" description="C2H2-type" evidence="12">
    <location>
        <begin position="1798"/>
        <end position="1825"/>
    </location>
</feature>
<evidence type="ECO:0000256" key="4">
    <source>
        <dbReference type="ARBA" id="ARBA00022771"/>
    </source>
</evidence>
<evidence type="ECO:0000259" key="12">
    <source>
        <dbReference type="PROSITE" id="PS50157"/>
    </source>
</evidence>
<evidence type="ECO:0000256" key="5">
    <source>
        <dbReference type="ARBA" id="ARBA00022833"/>
    </source>
</evidence>
<dbReference type="KEGG" id="dpo:4801433"/>
<feature type="compositionally biased region" description="Low complexity" evidence="11">
    <location>
        <begin position="71"/>
        <end position="87"/>
    </location>
</feature>
<dbReference type="InterPro" id="IPR036236">
    <property type="entry name" value="Znf_C2H2_sf"/>
</dbReference>
<comment type="subcellular location">
    <subcellularLocation>
        <location evidence="1">Nucleus</location>
    </subcellularLocation>
</comment>
<feature type="domain" description="C2H2-type" evidence="12">
    <location>
        <begin position="1770"/>
        <end position="1797"/>
    </location>
</feature>
<dbReference type="InterPro" id="IPR013087">
    <property type="entry name" value="Znf_C2H2_type"/>
</dbReference>
<evidence type="ECO:0000256" key="7">
    <source>
        <dbReference type="ARBA" id="ARBA00023125"/>
    </source>
</evidence>
<evidence type="ECO:0000256" key="9">
    <source>
        <dbReference type="ARBA" id="ARBA00023242"/>
    </source>
</evidence>
<dbReference type="FunCoup" id="A0A6I8VAN3">
    <property type="interactions" value="669"/>
</dbReference>
<feature type="compositionally biased region" description="Low complexity" evidence="11">
    <location>
        <begin position="228"/>
        <end position="251"/>
    </location>
</feature>
<feature type="compositionally biased region" description="Low complexity" evidence="11">
    <location>
        <begin position="304"/>
        <end position="342"/>
    </location>
</feature>
<protein>
    <recommendedName>
        <fullName evidence="12">C2H2-type domain-containing protein</fullName>
    </recommendedName>
</protein>
<keyword evidence="3" id="KW-0677">Repeat</keyword>
<dbReference type="FunFam" id="3.30.160.60:FF:002040">
    <property type="entry name" value="zinc finger protein 70"/>
    <property type="match status" value="1"/>
</dbReference>
<feature type="compositionally biased region" description="Low complexity" evidence="11">
    <location>
        <begin position="807"/>
        <end position="819"/>
    </location>
</feature>
<evidence type="ECO:0000256" key="10">
    <source>
        <dbReference type="PROSITE-ProRule" id="PRU00042"/>
    </source>
</evidence>
<keyword evidence="5" id="KW-0862">Zinc</keyword>
<feature type="compositionally biased region" description="Low complexity" evidence="11">
    <location>
        <begin position="413"/>
        <end position="423"/>
    </location>
</feature>
<dbReference type="InParanoid" id="A0A6I8VAN3"/>
<feature type="compositionally biased region" description="Polar residues" evidence="11">
    <location>
        <begin position="157"/>
        <end position="170"/>
    </location>
</feature>
<dbReference type="FunFam" id="3.30.160.60:FF:002429">
    <property type="entry name" value="Uncharacterized protein, isoform A"/>
    <property type="match status" value="1"/>
</dbReference>
<feature type="compositionally biased region" description="Low complexity" evidence="11">
    <location>
        <begin position="645"/>
        <end position="662"/>
    </location>
</feature>
<evidence type="ECO:0000313" key="14">
    <source>
        <dbReference type="RefSeq" id="XP_015037250.2"/>
    </source>
</evidence>
<reference evidence="14" key="2">
    <citation type="submission" date="2025-08" db="UniProtKB">
        <authorList>
            <consortium name="RefSeq"/>
        </authorList>
    </citation>
    <scope>IDENTIFICATION</scope>
    <source>
        <strain evidence="14">MV-25-SWS-2005</strain>
        <tissue evidence="14">Whole body</tissue>
    </source>
</reference>
<dbReference type="Proteomes" id="UP000001819">
    <property type="component" value="Chromosome 2"/>
</dbReference>
<dbReference type="FunFam" id="3.30.160.60:FF:000989">
    <property type="entry name" value="Spalt like transcription factor 4"/>
    <property type="match status" value="1"/>
</dbReference>
<reference evidence="13" key="1">
    <citation type="submission" date="2024-06" db="UniProtKB">
        <authorList>
            <consortium name="RefSeq"/>
        </authorList>
    </citation>
    <scope>NUCLEOTIDE SEQUENCE [LARGE SCALE GENOMIC DNA]</scope>
    <source>
        <strain evidence="13">MV2-25</strain>
    </source>
</reference>
<evidence type="ECO:0000256" key="3">
    <source>
        <dbReference type="ARBA" id="ARBA00022737"/>
    </source>
</evidence>
<feature type="compositionally biased region" description="Low complexity" evidence="11">
    <location>
        <begin position="269"/>
        <end position="287"/>
    </location>
</feature>
<dbReference type="PANTHER" id="PTHR24383">
    <property type="entry name" value="ZINC FINGER PROTEIN"/>
    <property type="match status" value="1"/>
</dbReference>
<dbReference type="GO" id="GO:0003677">
    <property type="term" value="F:DNA binding"/>
    <property type="evidence" value="ECO:0007669"/>
    <property type="project" value="UniProtKB-KW"/>
</dbReference>
<dbReference type="GO" id="GO:0008270">
    <property type="term" value="F:zinc ion binding"/>
    <property type="evidence" value="ECO:0007669"/>
    <property type="project" value="UniProtKB-KW"/>
</dbReference>
<feature type="region of interest" description="Disordered" evidence="11">
    <location>
        <begin position="511"/>
        <end position="613"/>
    </location>
</feature>
<dbReference type="GO" id="GO:0005634">
    <property type="term" value="C:nucleus"/>
    <property type="evidence" value="ECO:0007669"/>
    <property type="project" value="UniProtKB-SubCell"/>
</dbReference>
<feature type="compositionally biased region" description="Polar residues" evidence="11">
    <location>
        <begin position="397"/>
        <end position="412"/>
    </location>
</feature>
<dbReference type="PROSITE" id="PS50157">
    <property type="entry name" value="ZINC_FINGER_C2H2_2"/>
    <property type="match status" value="9"/>
</dbReference>
<feature type="region of interest" description="Disordered" evidence="11">
    <location>
        <begin position="62"/>
        <end position="87"/>
    </location>
</feature>
<feature type="region of interest" description="Disordered" evidence="11">
    <location>
        <begin position="645"/>
        <end position="667"/>
    </location>
</feature>
<feature type="domain" description="C2H2-type" evidence="12">
    <location>
        <begin position="1652"/>
        <end position="1680"/>
    </location>
</feature>
<feature type="compositionally biased region" description="Low complexity" evidence="11">
    <location>
        <begin position="826"/>
        <end position="846"/>
    </location>
</feature>
<feature type="region of interest" description="Disordered" evidence="11">
    <location>
        <begin position="101"/>
        <end position="170"/>
    </location>
</feature>
<keyword evidence="9" id="KW-0539">Nucleus</keyword>
<feature type="region of interest" description="Disordered" evidence="11">
    <location>
        <begin position="1154"/>
        <end position="1174"/>
    </location>
</feature>
<evidence type="ECO:0000256" key="2">
    <source>
        <dbReference type="ARBA" id="ARBA00022723"/>
    </source>
</evidence>
<dbReference type="SMART" id="SM00355">
    <property type="entry name" value="ZnF_C2H2"/>
    <property type="match status" value="14"/>
</dbReference>
<feature type="compositionally biased region" description="Polar residues" evidence="11">
    <location>
        <begin position="424"/>
        <end position="436"/>
    </location>
</feature>
<dbReference type="PROSITE" id="PS00028">
    <property type="entry name" value="ZINC_FINGER_C2H2_1"/>
    <property type="match status" value="10"/>
</dbReference>
<evidence type="ECO:0000256" key="11">
    <source>
        <dbReference type="SAM" id="MobiDB-lite"/>
    </source>
</evidence>
<keyword evidence="13" id="KW-1185">Reference proteome</keyword>
<dbReference type="Pfam" id="PF00096">
    <property type="entry name" value="zf-C2H2"/>
    <property type="match status" value="7"/>
</dbReference>
<keyword evidence="6" id="KW-0805">Transcription regulation</keyword>
<feature type="domain" description="C2H2-type" evidence="12">
    <location>
        <begin position="1712"/>
        <end position="1739"/>
    </location>
</feature>
<evidence type="ECO:0000256" key="8">
    <source>
        <dbReference type="ARBA" id="ARBA00023163"/>
    </source>
</evidence>
<feature type="domain" description="C2H2-type" evidence="12">
    <location>
        <begin position="1742"/>
        <end position="1769"/>
    </location>
</feature>
<feature type="compositionally biased region" description="Low complexity" evidence="11">
    <location>
        <begin position="1026"/>
        <end position="1053"/>
    </location>
</feature>
<proteinExistence type="predicted"/>
<feature type="region of interest" description="Disordered" evidence="11">
    <location>
        <begin position="228"/>
        <end position="436"/>
    </location>
</feature>
<keyword evidence="2" id="KW-0479">Metal-binding</keyword>
<keyword evidence="7" id="KW-0238">DNA-binding</keyword>